<reference evidence="7 8" key="1">
    <citation type="submission" date="2019-03" db="EMBL/GenBank/DDBJ databases">
        <title>Genomic Encyclopedia of Type Strains, Phase IV (KMG-IV): sequencing the most valuable type-strain genomes for metagenomic binning, comparative biology and taxonomic classification.</title>
        <authorList>
            <person name="Goeker M."/>
        </authorList>
    </citation>
    <scope>NUCLEOTIDE SEQUENCE [LARGE SCALE GENOMIC DNA]</scope>
    <source>
        <strain evidence="7 8">DSM 25903</strain>
    </source>
</reference>
<evidence type="ECO:0000256" key="3">
    <source>
        <dbReference type="ARBA" id="ARBA00023139"/>
    </source>
</evidence>
<proteinExistence type="predicted"/>
<organism evidence="7 8">
    <name type="scientific">Enterovirga rhinocerotis</name>
    <dbReference type="NCBI Taxonomy" id="1339210"/>
    <lineage>
        <taxon>Bacteria</taxon>
        <taxon>Pseudomonadati</taxon>
        <taxon>Pseudomonadota</taxon>
        <taxon>Alphaproteobacteria</taxon>
        <taxon>Hyphomicrobiales</taxon>
        <taxon>Methylobacteriaceae</taxon>
        <taxon>Enterovirga</taxon>
    </lineage>
</organism>
<gene>
    <name evidence="7" type="ORF">EV668_2028</name>
</gene>
<evidence type="ECO:0000256" key="4">
    <source>
        <dbReference type="ARBA" id="ARBA00023288"/>
    </source>
</evidence>
<dbReference type="EMBL" id="SNZR01000011">
    <property type="protein sequence ID" value="TDR94740.1"/>
    <property type="molecule type" value="Genomic_DNA"/>
</dbReference>
<feature type="chain" id="PRO_5020487651" evidence="5">
    <location>
        <begin position="23"/>
        <end position="101"/>
    </location>
</feature>
<evidence type="ECO:0000313" key="8">
    <source>
        <dbReference type="Proteomes" id="UP000295122"/>
    </source>
</evidence>
<feature type="signal peptide" evidence="5">
    <location>
        <begin position="1"/>
        <end position="22"/>
    </location>
</feature>
<sequence>MDYRRMGLAAALSVVAAGAAQATEAQYECSGGTRLLAQFSPPGAPNGHVVLTFTGSDRKLRLPQAMSADGGRYVGDGIEFWIKGRGATLTRGDQRETCTSP</sequence>
<keyword evidence="2" id="KW-0472">Membrane</keyword>
<keyword evidence="3" id="KW-0564">Palmitate</keyword>
<name>A0A4R7C7Y3_9HYPH</name>
<evidence type="ECO:0000256" key="1">
    <source>
        <dbReference type="ARBA" id="ARBA00022729"/>
    </source>
</evidence>
<dbReference type="Proteomes" id="UP000295122">
    <property type="component" value="Unassembled WGS sequence"/>
</dbReference>
<comment type="caution">
    <text evidence="7">The sequence shown here is derived from an EMBL/GenBank/DDBJ whole genome shotgun (WGS) entry which is preliminary data.</text>
</comment>
<dbReference type="InterPro" id="IPR036328">
    <property type="entry name" value="MliC_sf"/>
</dbReference>
<dbReference type="Pfam" id="PF09864">
    <property type="entry name" value="MliC"/>
    <property type="match status" value="1"/>
</dbReference>
<feature type="domain" description="C-type lysozyme inhibitor" evidence="6">
    <location>
        <begin position="27"/>
        <end position="95"/>
    </location>
</feature>
<dbReference type="Gene3D" id="2.40.128.200">
    <property type="match status" value="1"/>
</dbReference>
<dbReference type="AlphaFoldDB" id="A0A4R7C7Y3"/>
<accession>A0A4R7C7Y3</accession>
<keyword evidence="1 5" id="KW-0732">Signal</keyword>
<evidence type="ECO:0000313" key="7">
    <source>
        <dbReference type="EMBL" id="TDR94740.1"/>
    </source>
</evidence>
<dbReference type="SUPFAM" id="SSF141488">
    <property type="entry name" value="YdhA-like"/>
    <property type="match status" value="1"/>
</dbReference>
<evidence type="ECO:0000259" key="6">
    <source>
        <dbReference type="Pfam" id="PF09864"/>
    </source>
</evidence>
<evidence type="ECO:0000256" key="2">
    <source>
        <dbReference type="ARBA" id="ARBA00023136"/>
    </source>
</evidence>
<dbReference type="OrthoDB" id="8163043at2"/>
<evidence type="ECO:0000256" key="5">
    <source>
        <dbReference type="SAM" id="SignalP"/>
    </source>
</evidence>
<dbReference type="RefSeq" id="WP_133769604.1">
    <property type="nucleotide sequence ID" value="NZ_SNZR01000011.1"/>
</dbReference>
<protein>
    <submittedName>
        <fullName evidence="7">Membrane-bound inhibitor of C-type lysozyme</fullName>
    </submittedName>
</protein>
<keyword evidence="4" id="KW-0449">Lipoprotein</keyword>
<dbReference type="InterPro" id="IPR018660">
    <property type="entry name" value="MliC"/>
</dbReference>
<keyword evidence="8" id="KW-1185">Reference proteome</keyword>